<name>A0ABP9H5Q1_9ACTN</name>
<evidence type="ECO:0000313" key="3">
    <source>
        <dbReference type="Proteomes" id="UP001501195"/>
    </source>
</evidence>
<organism evidence="2 3">
    <name type="scientific">Kineococcus glutinatus</name>
    <dbReference type="NCBI Taxonomy" id="1070872"/>
    <lineage>
        <taxon>Bacteria</taxon>
        <taxon>Bacillati</taxon>
        <taxon>Actinomycetota</taxon>
        <taxon>Actinomycetes</taxon>
        <taxon>Kineosporiales</taxon>
        <taxon>Kineosporiaceae</taxon>
        <taxon>Kineococcus</taxon>
    </lineage>
</organism>
<comment type="caution">
    <text evidence="2">The sequence shown here is derived from an EMBL/GenBank/DDBJ whole genome shotgun (WGS) entry which is preliminary data.</text>
</comment>
<sequence length="170" mass="17607">MTTRTPARAVCALAAATALVCTTATAASASRCGAETITTVATTWGPPEEFGASERRRGPLPQATRFDVVSEVARPGRTSASGTLDAREAHEAVQRVLGTTWTPDVAVGDRWHLDLATPATGRVGVAAVGRSLRAVVTERALLPDCSDGAVRGNAVVEGTEVSLQIREDVA</sequence>
<gene>
    <name evidence="2" type="ORF">GCM10023225_00680</name>
</gene>
<protein>
    <submittedName>
        <fullName evidence="2">Uncharacterized protein</fullName>
    </submittedName>
</protein>
<keyword evidence="1" id="KW-0732">Signal</keyword>
<evidence type="ECO:0000313" key="2">
    <source>
        <dbReference type="EMBL" id="GAA4960968.1"/>
    </source>
</evidence>
<evidence type="ECO:0000256" key="1">
    <source>
        <dbReference type="SAM" id="SignalP"/>
    </source>
</evidence>
<dbReference type="RefSeq" id="WP_345710298.1">
    <property type="nucleotide sequence ID" value="NZ_BAABIL010000005.1"/>
</dbReference>
<reference evidence="3" key="1">
    <citation type="journal article" date="2019" name="Int. J. Syst. Evol. Microbiol.">
        <title>The Global Catalogue of Microorganisms (GCM) 10K type strain sequencing project: providing services to taxonomists for standard genome sequencing and annotation.</title>
        <authorList>
            <consortium name="The Broad Institute Genomics Platform"/>
            <consortium name="The Broad Institute Genome Sequencing Center for Infectious Disease"/>
            <person name="Wu L."/>
            <person name="Ma J."/>
        </authorList>
    </citation>
    <scope>NUCLEOTIDE SEQUENCE [LARGE SCALE GENOMIC DNA]</scope>
    <source>
        <strain evidence="3">JCM 18126</strain>
    </source>
</reference>
<feature type="signal peptide" evidence="1">
    <location>
        <begin position="1"/>
        <end position="26"/>
    </location>
</feature>
<feature type="chain" id="PRO_5045987458" evidence="1">
    <location>
        <begin position="27"/>
        <end position="170"/>
    </location>
</feature>
<keyword evidence="3" id="KW-1185">Reference proteome</keyword>
<dbReference type="EMBL" id="BAABIL010000005">
    <property type="protein sequence ID" value="GAA4960968.1"/>
    <property type="molecule type" value="Genomic_DNA"/>
</dbReference>
<accession>A0ABP9H5Q1</accession>
<proteinExistence type="predicted"/>
<dbReference type="Proteomes" id="UP001501195">
    <property type="component" value="Unassembled WGS sequence"/>
</dbReference>